<dbReference type="OrthoDB" id="184009at2"/>
<dbReference type="GO" id="GO:0005886">
    <property type="term" value="C:plasma membrane"/>
    <property type="evidence" value="ECO:0007669"/>
    <property type="project" value="UniProtKB-SubCell"/>
</dbReference>
<evidence type="ECO:0000313" key="2">
    <source>
        <dbReference type="EMBL" id="SEL42174.1"/>
    </source>
</evidence>
<name>A0A1H7Q3A7_9SPHI</name>
<organism evidence="2 3">
    <name type="scientific">Parapedobacter koreensis</name>
    <dbReference type="NCBI Taxonomy" id="332977"/>
    <lineage>
        <taxon>Bacteria</taxon>
        <taxon>Pseudomonadati</taxon>
        <taxon>Bacteroidota</taxon>
        <taxon>Sphingobacteriia</taxon>
        <taxon>Sphingobacteriales</taxon>
        <taxon>Sphingobacteriaceae</taxon>
        <taxon>Parapedobacter</taxon>
    </lineage>
</organism>
<feature type="transmembrane region" description="Helical" evidence="1">
    <location>
        <begin position="213"/>
        <end position="234"/>
    </location>
</feature>
<dbReference type="InterPro" id="IPR021913">
    <property type="entry name" value="DUF3526"/>
</dbReference>
<accession>A0A1H7Q3A7</accession>
<dbReference type="Pfam" id="PF12040">
    <property type="entry name" value="DUF3526"/>
    <property type="match status" value="1"/>
</dbReference>
<feature type="transmembrane region" description="Helical" evidence="1">
    <location>
        <begin position="170"/>
        <end position="193"/>
    </location>
</feature>
<feature type="transmembrane region" description="Helical" evidence="1">
    <location>
        <begin position="241"/>
        <end position="263"/>
    </location>
</feature>
<reference evidence="3" key="1">
    <citation type="submission" date="2016-10" db="EMBL/GenBank/DDBJ databases">
        <authorList>
            <person name="Varghese N."/>
            <person name="Submissions S."/>
        </authorList>
    </citation>
    <scope>NUCLEOTIDE SEQUENCE [LARGE SCALE GENOMIC DNA]</scope>
    <source>
        <strain evidence="3">Jip14</strain>
    </source>
</reference>
<evidence type="ECO:0000256" key="1">
    <source>
        <dbReference type="SAM" id="Phobius"/>
    </source>
</evidence>
<dbReference type="EMBL" id="FNZR01000005">
    <property type="protein sequence ID" value="SEL42174.1"/>
    <property type="molecule type" value="Genomic_DNA"/>
</dbReference>
<protein>
    <submittedName>
        <fullName evidence="2">ABC-2 type transport system permease protein</fullName>
    </submittedName>
</protein>
<keyword evidence="1" id="KW-0812">Transmembrane</keyword>
<proteinExistence type="predicted"/>
<gene>
    <name evidence="2" type="ORF">SAMN05421740_105141</name>
</gene>
<dbReference type="RefSeq" id="WP_090606225.1">
    <property type="nucleotide sequence ID" value="NZ_FNZR01000005.1"/>
</dbReference>
<keyword evidence="3" id="KW-1185">Reference proteome</keyword>
<dbReference type="Proteomes" id="UP000198916">
    <property type="component" value="Unassembled WGS sequence"/>
</dbReference>
<dbReference type="GO" id="GO:0140359">
    <property type="term" value="F:ABC-type transporter activity"/>
    <property type="evidence" value="ECO:0007669"/>
    <property type="project" value="InterPro"/>
</dbReference>
<keyword evidence="1" id="KW-1133">Transmembrane helix</keyword>
<dbReference type="PANTHER" id="PTHR43471:SF1">
    <property type="entry name" value="ABC TRANSPORTER PERMEASE PROTEIN NOSY-RELATED"/>
    <property type="match status" value="1"/>
</dbReference>
<dbReference type="AlphaFoldDB" id="A0A1H7Q3A7"/>
<dbReference type="Pfam" id="PF12679">
    <property type="entry name" value="ABC2_membrane_2"/>
    <property type="match status" value="1"/>
</dbReference>
<keyword evidence="1" id="KW-0472">Membrane</keyword>
<dbReference type="PANTHER" id="PTHR43471">
    <property type="entry name" value="ABC TRANSPORTER PERMEASE"/>
    <property type="match status" value="1"/>
</dbReference>
<feature type="transmembrane region" description="Helical" evidence="1">
    <location>
        <begin position="130"/>
        <end position="149"/>
    </location>
</feature>
<dbReference type="STRING" id="332977.SAMN05421740_105141"/>
<evidence type="ECO:0000313" key="3">
    <source>
        <dbReference type="Proteomes" id="UP000198916"/>
    </source>
</evidence>
<feature type="transmembrane region" description="Helical" evidence="1">
    <location>
        <begin position="435"/>
        <end position="460"/>
    </location>
</feature>
<sequence length="470" mass="52730">MWKIIAGKEISTAFRKRTAYLLGFVLLALLAVAAIGGYQRYRSYSEDAGRAGSLFREEWTHQQANPHSAAHFGTYLFKPVHFLSLLDPGINSYTGNTYRVEGHYQHQVDGAAAAASDILSRFGDLHVALVFQWLVPLAIVVLCFSAICGERESQTLKMLLTQGAQPASLLWGKIAGNFTVLLLVLFPAFIVLALGVSPGPDAAGALVRLGLMLLVYCLYFFVITAVVCMVSAACRSSASSLLISISLWMCFCVVLPRALAALADERYPLPSRHQFNTLLEQGFMQGLDEDGSRDERYTHYLDSLLQHYEKDSVQQLPMNFDGLAMQQSEDYQSKVFDRYNGQLTGILTRQLRFQESAALVDPFIAVQQLSMALAGTDLYQHLRFHAQAKRYRDEFIRILNMETAYGDATYLSYEYEVGPRFFEQMEDFQYREPGVAWMLARHGTSAIALLVCFVLTLLSIQPVSRLIRKQ</sequence>
<feature type="transmembrane region" description="Helical" evidence="1">
    <location>
        <begin position="20"/>
        <end position="38"/>
    </location>
</feature>